<dbReference type="RefSeq" id="WP_317490980.1">
    <property type="nucleotide sequence ID" value="NZ_CP136051.1"/>
</dbReference>
<organism evidence="1 2">
    <name type="scientific">Imperialibacter roseus</name>
    <dbReference type="NCBI Taxonomy" id="1324217"/>
    <lineage>
        <taxon>Bacteria</taxon>
        <taxon>Pseudomonadati</taxon>
        <taxon>Bacteroidota</taxon>
        <taxon>Cytophagia</taxon>
        <taxon>Cytophagales</taxon>
        <taxon>Flammeovirgaceae</taxon>
        <taxon>Imperialibacter</taxon>
    </lineage>
</organism>
<dbReference type="SUPFAM" id="SSF54909">
    <property type="entry name" value="Dimeric alpha+beta barrel"/>
    <property type="match status" value="1"/>
</dbReference>
<proteinExistence type="predicted"/>
<dbReference type="InterPro" id="IPR011008">
    <property type="entry name" value="Dimeric_a/b-barrel"/>
</dbReference>
<dbReference type="EMBL" id="CP136051">
    <property type="protein sequence ID" value="WOK08338.1"/>
    <property type="molecule type" value="Genomic_DNA"/>
</dbReference>
<dbReference type="Proteomes" id="UP001302349">
    <property type="component" value="Chromosome"/>
</dbReference>
<keyword evidence="2" id="KW-1185">Reference proteome</keyword>
<name>A0ABZ0ITI4_9BACT</name>
<gene>
    <name evidence="1" type="ORF">RT717_06765</name>
</gene>
<evidence type="ECO:0000313" key="2">
    <source>
        <dbReference type="Proteomes" id="UP001302349"/>
    </source>
</evidence>
<dbReference type="Gene3D" id="3.30.70.1060">
    <property type="entry name" value="Dimeric alpha+beta barrel"/>
    <property type="match status" value="1"/>
</dbReference>
<accession>A0ABZ0ITI4</accession>
<reference evidence="1 2" key="1">
    <citation type="journal article" date="2023" name="Microbiol. Resour. Announc.">
        <title>Complete Genome Sequence of Imperialibacter roseus strain P4T.</title>
        <authorList>
            <person name="Tizabi D.R."/>
            <person name="Bachvaroff T."/>
            <person name="Hill R.T."/>
        </authorList>
    </citation>
    <scope>NUCLEOTIDE SEQUENCE [LARGE SCALE GENOMIC DNA]</scope>
    <source>
        <strain evidence="1 2">P4T</strain>
    </source>
</reference>
<protein>
    <submittedName>
        <fullName evidence="1">YciI family protein</fullName>
    </submittedName>
</protein>
<sequence>MKEFVLIFRLDCKAIEKHTAPDEIQSHLNHWQDWFRSLAADDRLARPVQHWEPKGKVVQAGNHVVTGPYSAANEPIVGLIIIKASDYQEALCVASTCPVLEFGGSIEIRMAT</sequence>
<evidence type="ECO:0000313" key="1">
    <source>
        <dbReference type="EMBL" id="WOK08338.1"/>
    </source>
</evidence>